<dbReference type="Pfam" id="PF04290">
    <property type="entry name" value="DctQ"/>
    <property type="match status" value="1"/>
</dbReference>
<proteinExistence type="inferred from homology"/>
<evidence type="ECO:0000256" key="3">
    <source>
        <dbReference type="ARBA" id="ARBA00022475"/>
    </source>
</evidence>
<dbReference type="PANTHER" id="PTHR35011:SF5">
    <property type="entry name" value="SIALIC ACID TRAP TRANSPORTER SMALL PERMEASE PROTEIN SIAQ"/>
    <property type="match status" value="1"/>
</dbReference>
<evidence type="ECO:0000256" key="1">
    <source>
        <dbReference type="ARBA" id="ARBA00004429"/>
    </source>
</evidence>
<feature type="transmembrane region" description="Helical" evidence="9">
    <location>
        <begin position="117"/>
        <end position="139"/>
    </location>
</feature>
<organism evidence="11 12">
    <name type="scientific">Photobacterium frigidiphilum</name>
    <dbReference type="NCBI Taxonomy" id="264736"/>
    <lineage>
        <taxon>Bacteria</taxon>
        <taxon>Pseudomonadati</taxon>
        <taxon>Pseudomonadota</taxon>
        <taxon>Gammaproteobacteria</taxon>
        <taxon>Vibrionales</taxon>
        <taxon>Vibrionaceae</taxon>
        <taxon>Photobacterium</taxon>
    </lineage>
</organism>
<sequence length="170" mass="19758">MFRKIIDNIEEIITVPLMIALLCILTWQISSRWLFDSPSLWSEELARVLFLHMAIIGGAIAIKKDDHVKITFFSDKLPRNFRYSLLFALELLVLITIVAMIYYGYAHVQRTAFFELITLGISSSWMTYALPIGGCFMLVRQCQKLYFVLIDWRIEENKNTSHLTACDINE</sequence>
<comment type="subcellular location">
    <subcellularLocation>
        <location evidence="1 9">Cell inner membrane</location>
        <topology evidence="1 9">Multi-pass membrane protein</topology>
    </subcellularLocation>
</comment>
<dbReference type="GO" id="GO:0005886">
    <property type="term" value="C:plasma membrane"/>
    <property type="evidence" value="ECO:0007669"/>
    <property type="project" value="UniProtKB-SubCell"/>
</dbReference>
<reference evidence="11 12" key="1">
    <citation type="submission" date="2018-01" db="EMBL/GenBank/DDBJ databases">
        <title>Whole genome sequencing of Histamine producing bacteria.</title>
        <authorList>
            <person name="Butler K."/>
        </authorList>
    </citation>
    <scope>NUCLEOTIDE SEQUENCE [LARGE SCALE GENOMIC DNA]</scope>
    <source>
        <strain evidence="11 12">JCM 12947</strain>
    </source>
</reference>
<evidence type="ECO:0000256" key="2">
    <source>
        <dbReference type="ARBA" id="ARBA00022448"/>
    </source>
</evidence>
<evidence type="ECO:0000256" key="8">
    <source>
        <dbReference type="ARBA" id="ARBA00038436"/>
    </source>
</evidence>
<dbReference type="OrthoDB" id="2085311at2"/>
<dbReference type="Proteomes" id="UP000240987">
    <property type="component" value="Unassembled WGS sequence"/>
</dbReference>
<evidence type="ECO:0000256" key="5">
    <source>
        <dbReference type="ARBA" id="ARBA00022692"/>
    </source>
</evidence>
<gene>
    <name evidence="11" type="ORF">C9J12_20685</name>
</gene>
<feature type="transmembrane region" description="Helical" evidence="9">
    <location>
        <begin position="83"/>
        <end position="105"/>
    </location>
</feature>
<evidence type="ECO:0000259" key="10">
    <source>
        <dbReference type="Pfam" id="PF04290"/>
    </source>
</evidence>
<keyword evidence="4 9" id="KW-0997">Cell inner membrane</keyword>
<evidence type="ECO:0000313" key="12">
    <source>
        <dbReference type="Proteomes" id="UP000240987"/>
    </source>
</evidence>
<keyword evidence="12" id="KW-1185">Reference proteome</keyword>
<keyword evidence="2 9" id="KW-0813">Transport</keyword>
<dbReference type="RefSeq" id="WP_107244424.1">
    <property type="nucleotide sequence ID" value="NZ_JBALVU010000209.1"/>
</dbReference>
<dbReference type="GO" id="GO:0015740">
    <property type="term" value="P:C4-dicarboxylate transport"/>
    <property type="evidence" value="ECO:0007669"/>
    <property type="project" value="TreeGrafter"/>
</dbReference>
<feature type="transmembrane region" description="Helical" evidence="9">
    <location>
        <begin position="12"/>
        <end position="30"/>
    </location>
</feature>
<dbReference type="InterPro" id="IPR007387">
    <property type="entry name" value="TRAP_DctQ"/>
</dbReference>
<comment type="subunit">
    <text evidence="9">The complex comprises the extracytoplasmic solute receptor protein and the two transmembrane proteins.</text>
</comment>
<dbReference type="PANTHER" id="PTHR35011">
    <property type="entry name" value="2,3-DIKETO-L-GULONATE TRAP TRANSPORTER SMALL PERMEASE PROTEIN YIAM"/>
    <property type="match status" value="1"/>
</dbReference>
<evidence type="ECO:0000256" key="6">
    <source>
        <dbReference type="ARBA" id="ARBA00022989"/>
    </source>
</evidence>
<evidence type="ECO:0000256" key="4">
    <source>
        <dbReference type="ARBA" id="ARBA00022519"/>
    </source>
</evidence>
<protein>
    <recommendedName>
        <fullName evidence="9">TRAP transporter small permease protein</fullName>
    </recommendedName>
</protein>
<keyword evidence="5 9" id="KW-0812">Transmembrane</keyword>
<dbReference type="EMBL" id="PYMJ01000026">
    <property type="protein sequence ID" value="PSU45859.1"/>
    <property type="molecule type" value="Genomic_DNA"/>
</dbReference>
<dbReference type="InterPro" id="IPR055348">
    <property type="entry name" value="DctQ"/>
</dbReference>
<dbReference type="GO" id="GO:0022857">
    <property type="term" value="F:transmembrane transporter activity"/>
    <property type="evidence" value="ECO:0007669"/>
    <property type="project" value="UniProtKB-UniRule"/>
</dbReference>
<keyword evidence="3" id="KW-1003">Cell membrane</keyword>
<keyword evidence="7 9" id="KW-0472">Membrane</keyword>
<comment type="similarity">
    <text evidence="8 9">Belongs to the TRAP transporter small permease family.</text>
</comment>
<feature type="domain" description="Tripartite ATP-independent periplasmic transporters DctQ component" evidence="10">
    <location>
        <begin position="22"/>
        <end position="146"/>
    </location>
</feature>
<feature type="transmembrane region" description="Helical" evidence="9">
    <location>
        <begin position="45"/>
        <end position="62"/>
    </location>
</feature>
<evidence type="ECO:0000313" key="11">
    <source>
        <dbReference type="EMBL" id="PSU45859.1"/>
    </source>
</evidence>
<accession>A0A2T3JAI6</accession>
<evidence type="ECO:0000256" key="7">
    <source>
        <dbReference type="ARBA" id="ARBA00023136"/>
    </source>
</evidence>
<name>A0A2T3JAI6_9GAMM</name>
<keyword evidence="6 9" id="KW-1133">Transmembrane helix</keyword>
<evidence type="ECO:0000256" key="9">
    <source>
        <dbReference type="RuleBase" id="RU369079"/>
    </source>
</evidence>
<comment type="function">
    <text evidence="9">Part of the tripartite ATP-independent periplasmic (TRAP) transport system.</text>
</comment>
<dbReference type="AlphaFoldDB" id="A0A2T3JAI6"/>
<comment type="caution">
    <text evidence="11">The sequence shown here is derived from an EMBL/GenBank/DDBJ whole genome shotgun (WGS) entry which is preliminary data.</text>
</comment>